<proteinExistence type="predicted"/>
<sequence>MVSSLLIDLADRIRAHLGEGPGLAEKKMFGSIAFMRDGNMVVAPMKSGDLMVRVGRAGQDEALARPGVRLMTMGDKTMSGFVMVDAEAIEDEAALADWIDRALAFVATLPAK</sequence>
<protein>
    <submittedName>
        <fullName evidence="2">TfoX N-terminal domain-containing protein</fullName>
    </submittedName>
</protein>
<gene>
    <name evidence="2" type="ORF">SAMN02983003_0216</name>
</gene>
<dbReference type="RefSeq" id="WP_244545230.1">
    <property type="nucleotide sequence ID" value="NZ_FPKU01000001.1"/>
</dbReference>
<dbReference type="AlphaFoldDB" id="A0A1K2HSI0"/>
<dbReference type="InterPro" id="IPR007076">
    <property type="entry name" value="TfoX_N"/>
</dbReference>
<dbReference type="STRING" id="665118.SAMN02983003_0216"/>
<name>A0A1K2HSI0_9HYPH</name>
<evidence type="ECO:0000313" key="2">
    <source>
        <dbReference type="EMBL" id="SFZ80935.1"/>
    </source>
</evidence>
<reference evidence="2 3" key="1">
    <citation type="submission" date="2016-11" db="EMBL/GenBank/DDBJ databases">
        <authorList>
            <person name="Jaros S."/>
            <person name="Januszkiewicz K."/>
            <person name="Wedrychowicz H."/>
        </authorList>
    </citation>
    <scope>NUCLEOTIDE SEQUENCE [LARGE SCALE GENOMIC DNA]</scope>
    <source>
        <strain evidence="2 3">ATCC 23634</strain>
    </source>
</reference>
<accession>A0A1K2HSI0</accession>
<feature type="domain" description="TfoX N-terminal" evidence="1">
    <location>
        <begin position="21"/>
        <end position="105"/>
    </location>
</feature>
<dbReference type="Pfam" id="PF04993">
    <property type="entry name" value="TfoX_N"/>
    <property type="match status" value="1"/>
</dbReference>
<dbReference type="EMBL" id="FPKU01000001">
    <property type="protein sequence ID" value="SFZ80935.1"/>
    <property type="molecule type" value="Genomic_DNA"/>
</dbReference>
<evidence type="ECO:0000313" key="3">
    <source>
        <dbReference type="Proteomes" id="UP000183447"/>
    </source>
</evidence>
<dbReference type="Proteomes" id="UP000183447">
    <property type="component" value="Unassembled WGS sequence"/>
</dbReference>
<dbReference type="Gene3D" id="3.30.1460.30">
    <property type="entry name" value="YgaC/TfoX-N like chaperone"/>
    <property type="match status" value="1"/>
</dbReference>
<organism evidence="2 3">
    <name type="scientific">Devosia enhydra</name>
    <dbReference type="NCBI Taxonomy" id="665118"/>
    <lineage>
        <taxon>Bacteria</taxon>
        <taxon>Pseudomonadati</taxon>
        <taxon>Pseudomonadota</taxon>
        <taxon>Alphaproteobacteria</taxon>
        <taxon>Hyphomicrobiales</taxon>
        <taxon>Devosiaceae</taxon>
        <taxon>Devosia</taxon>
    </lineage>
</organism>
<dbReference type="SUPFAM" id="SSF159894">
    <property type="entry name" value="YgaC/TfoX-N like"/>
    <property type="match status" value="1"/>
</dbReference>
<keyword evidence="3" id="KW-1185">Reference proteome</keyword>
<evidence type="ECO:0000259" key="1">
    <source>
        <dbReference type="Pfam" id="PF04993"/>
    </source>
</evidence>